<name>A0A7S2SSZ4_9STRA</name>
<evidence type="ECO:0000313" key="2">
    <source>
        <dbReference type="EMBL" id="CAD9707322.1"/>
    </source>
</evidence>
<feature type="region of interest" description="Disordered" evidence="1">
    <location>
        <begin position="617"/>
        <end position="636"/>
    </location>
</feature>
<accession>A0A7S2SSZ4</accession>
<feature type="compositionally biased region" description="Basic and acidic residues" evidence="1">
    <location>
        <begin position="568"/>
        <end position="588"/>
    </location>
</feature>
<evidence type="ECO:0000256" key="1">
    <source>
        <dbReference type="SAM" id="MobiDB-lite"/>
    </source>
</evidence>
<proteinExistence type="predicted"/>
<feature type="compositionally biased region" description="Basic and acidic residues" evidence="1">
    <location>
        <begin position="760"/>
        <end position="770"/>
    </location>
</feature>
<protein>
    <submittedName>
        <fullName evidence="2">Uncharacterized protein</fullName>
    </submittedName>
</protein>
<feature type="region of interest" description="Disordered" evidence="1">
    <location>
        <begin position="756"/>
        <end position="784"/>
    </location>
</feature>
<feature type="region of interest" description="Disordered" evidence="1">
    <location>
        <begin position="547"/>
        <end position="611"/>
    </location>
</feature>
<sequence length="784" mass="87905">MTELGRFLKTTQHGPGYRKFKDWLLESYGRKLEAVSYDEVGAMGRDAMVSALKKYYRWCHSSQNDTIPEQSEQTKTHWFWGKSGQVDALELEKVKAKAIADAHDAIVPQSSASQHKDAGPYNKRYIAAAARSFLSLEQDSLGSACDTLPLDLTSNASVTTAATGAYNPGADPLNPKARTVKETIDFYRTHNSQLKSALPKAATGTKTLKTYQSLGEQGYYTHVKRSSHPPTTLEKPALEIPGVAEMAGTWSKSRGRSVRFPFPPVISAEERVSDKALLSFDERPFVPRDSMEHSFHAVLRRLSHLLHHEINNTVPTFPSSMLKPPKGAVHPQFFPNGVWQEDKDYLVTRLDKREDQPRSHQYLGNYRKSDEVVFFADRNPIHGKRAQEKRTARIKTMYTRKKGPLKSIHSSTPWMSVLAKHDKYTDSGRGALLHDLKMKELGAKQQQWVGQQSAMILQRRERCAHLVHLLNQEICTDERRELRMLDNELDARQRKQIMIDVAKERTEAADKIMRIMEEYGMLSGGEAADYLLHSLKHMRSVAGDMISEQSSLRHGGSKSMIGRKRQEHTRAKDLKKAVDTEKGGDLDPTKVLGTGLAKGKPGSAKQQTKKKMKQAAKVTRHQGPGGDPTKSGGLYVPSRETYQPRKAKPVTESFQNAGMGGGVRMGEFSDKATVPAAISFNDALYAGEEQIVPDDGHRWPNGDMYSALWSEAREAFPGQEKSYESGKILEAIRDKQTDPVTGQAQIQEFALFERASAHSKTMDPRKKEKSMYSSLLGRELRVVQ</sequence>
<reference evidence="2" key="1">
    <citation type="submission" date="2021-01" db="EMBL/GenBank/DDBJ databases">
        <authorList>
            <person name="Corre E."/>
            <person name="Pelletier E."/>
            <person name="Niang G."/>
            <person name="Scheremetjew M."/>
            <person name="Finn R."/>
            <person name="Kale V."/>
            <person name="Holt S."/>
            <person name="Cochrane G."/>
            <person name="Meng A."/>
            <person name="Brown T."/>
            <person name="Cohen L."/>
        </authorList>
    </citation>
    <scope>NUCLEOTIDE SEQUENCE</scope>
    <source>
        <strain evidence="2">CCMP1243</strain>
    </source>
</reference>
<dbReference type="EMBL" id="HBHJ01027651">
    <property type="protein sequence ID" value="CAD9707322.1"/>
    <property type="molecule type" value="Transcribed_RNA"/>
</dbReference>
<gene>
    <name evidence="2" type="ORF">RMAR1173_LOCUS18313</name>
</gene>
<organism evidence="2">
    <name type="scientific">Rhizochromulina marina</name>
    <dbReference type="NCBI Taxonomy" id="1034831"/>
    <lineage>
        <taxon>Eukaryota</taxon>
        <taxon>Sar</taxon>
        <taxon>Stramenopiles</taxon>
        <taxon>Ochrophyta</taxon>
        <taxon>Dictyochophyceae</taxon>
        <taxon>Rhizochromulinales</taxon>
        <taxon>Rhizochromulina</taxon>
    </lineage>
</organism>
<dbReference type="AlphaFoldDB" id="A0A7S2SSZ4"/>